<protein>
    <submittedName>
        <fullName evidence="1">Uncharacterized protein</fullName>
    </submittedName>
</protein>
<dbReference type="EMBL" id="BPLR01020148">
    <property type="protein sequence ID" value="GIX75213.1"/>
    <property type="molecule type" value="Genomic_DNA"/>
</dbReference>
<dbReference type="AlphaFoldDB" id="A0AAV4MTS9"/>
<comment type="caution">
    <text evidence="1">The sequence shown here is derived from an EMBL/GenBank/DDBJ whole genome shotgun (WGS) entry which is preliminary data.</text>
</comment>
<evidence type="ECO:0000313" key="1">
    <source>
        <dbReference type="EMBL" id="GIX75213.1"/>
    </source>
</evidence>
<reference evidence="1 2" key="1">
    <citation type="submission" date="2021-06" db="EMBL/GenBank/DDBJ databases">
        <title>Caerostris extrusa draft genome.</title>
        <authorList>
            <person name="Kono N."/>
            <person name="Arakawa K."/>
        </authorList>
    </citation>
    <scope>NUCLEOTIDE SEQUENCE [LARGE SCALE GENOMIC DNA]</scope>
</reference>
<organism evidence="1 2">
    <name type="scientific">Caerostris extrusa</name>
    <name type="common">Bark spider</name>
    <name type="synonym">Caerostris bankana</name>
    <dbReference type="NCBI Taxonomy" id="172846"/>
    <lineage>
        <taxon>Eukaryota</taxon>
        <taxon>Metazoa</taxon>
        <taxon>Ecdysozoa</taxon>
        <taxon>Arthropoda</taxon>
        <taxon>Chelicerata</taxon>
        <taxon>Arachnida</taxon>
        <taxon>Araneae</taxon>
        <taxon>Araneomorphae</taxon>
        <taxon>Entelegynae</taxon>
        <taxon>Araneoidea</taxon>
        <taxon>Araneidae</taxon>
        <taxon>Caerostris</taxon>
    </lineage>
</organism>
<keyword evidence="2" id="KW-1185">Reference proteome</keyword>
<sequence>MMVLYQIRIELSSCCLAAHHIMYIQFWELLSVYKHLSIIGLFSSSSEWLKVWILHKGQKEFGLKFENCEYQACEFYSIEQFFNFRVVLMLREELNFLNEMDKGNQSGNDNYTLK</sequence>
<evidence type="ECO:0000313" key="2">
    <source>
        <dbReference type="Proteomes" id="UP001054945"/>
    </source>
</evidence>
<name>A0AAV4MTS9_CAEEX</name>
<proteinExistence type="predicted"/>
<accession>A0AAV4MTS9</accession>
<gene>
    <name evidence="1" type="ORF">CEXT_408681</name>
</gene>
<dbReference type="Proteomes" id="UP001054945">
    <property type="component" value="Unassembled WGS sequence"/>
</dbReference>